<dbReference type="RefSeq" id="WP_007868343.1">
    <property type="nucleotide sequence ID" value="NZ_KQ235876.1"/>
</dbReference>
<dbReference type="SUPFAM" id="SSF53850">
    <property type="entry name" value="Periplasmic binding protein-like II"/>
    <property type="match status" value="1"/>
</dbReference>
<name>A0A0J9C9I9_9FIRM</name>
<dbReference type="InterPro" id="IPR006059">
    <property type="entry name" value="SBP"/>
</dbReference>
<protein>
    <recommendedName>
        <fullName evidence="5">ABC transporter substrate-binding protein</fullName>
    </recommendedName>
</protein>
<proteinExistence type="predicted"/>
<dbReference type="PROSITE" id="PS51257">
    <property type="entry name" value="PROKAR_LIPOPROTEIN"/>
    <property type="match status" value="1"/>
</dbReference>
<feature type="signal peptide" evidence="2">
    <location>
        <begin position="1"/>
        <end position="22"/>
    </location>
</feature>
<dbReference type="Proteomes" id="UP000037392">
    <property type="component" value="Unassembled WGS sequence"/>
</dbReference>
<dbReference type="EMBL" id="ADLK01000013">
    <property type="protein sequence ID" value="KMW21833.1"/>
    <property type="molecule type" value="Genomic_DNA"/>
</dbReference>
<dbReference type="PANTHER" id="PTHR43649">
    <property type="entry name" value="ARABINOSE-BINDING PROTEIN-RELATED"/>
    <property type="match status" value="1"/>
</dbReference>
<sequence>MKKNVRKLGALLLAGAMAVSTAGCMPTAKQQDATAAQNTQESSTAQENAGGSEAAQGAGEAAAELAVDTQTPITLRMNWWGGDSRHQATLAAIEKFQEKYPNITVTAEYEAFNGHEEKIALGIKSGNAADVMQLDWSWVPTYSPNGDNFYDLNKVSNILNLDNYTEGDKAVFTINGKLDAIPISNTGRVFCWNKTTFDKIGVEIPGTLDELLAAGKAFEAYDESYYPLVTKELDRAFLMVYYLQCKYGKDWVKDGALQYSQEEVAEGFDFLKNLEDNHVIPTLQKVAGDGADLIDTNANWIDGHYAGIFLYDTSVVKHAEAVKDGEFVIGDYVEMGDYHGGFIKVNQAFGISATTEHPAEAAALIQFLVAEEDGVKTLGDTRGVPANKEGLAMLDLSGSQVAEANAKAVAWSSFQMDPTFERNSFTGADGTFFNALQLSSYGESDSMSCAKIVLDGVAQELAR</sequence>
<comment type="caution">
    <text evidence="3">The sequence shown here is derived from an EMBL/GenBank/DDBJ whole genome shotgun (WGS) entry which is preliminary data.</text>
</comment>
<feature type="compositionally biased region" description="Polar residues" evidence="1">
    <location>
        <begin position="32"/>
        <end position="44"/>
    </location>
</feature>
<evidence type="ECO:0000313" key="4">
    <source>
        <dbReference type="Proteomes" id="UP000037392"/>
    </source>
</evidence>
<dbReference type="Gene3D" id="3.40.190.10">
    <property type="entry name" value="Periplasmic binding protein-like II"/>
    <property type="match status" value="2"/>
</dbReference>
<gene>
    <name evidence="3" type="ORF">HMPREF9470_01582</name>
</gene>
<feature type="compositionally biased region" description="Low complexity" evidence="1">
    <location>
        <begin position="45"/>
        <end position="63"/>
    </location>
</feature>
<dbReference type="Pfam" id="PF01547">
    <property type="entry name" value="SBP_bac_1"/>
    <property type="match status" value="1"/>
</dbReference>
<keyword evidence="2" id="KW-0732">Signal</keyword>
<dbReference type="PATRIC" id="fig|742734.4.peg.1693"/>
<dbReference type="GeneID" id="93166139"/>
<accession>A0A0J9C9I9</accession>
<feature type="chain" id="PRO_5038468524" description="ABC transporter substrate-binding protein" evidence="2">
    <location>
        <begin position="23"/>
        <end position="463"/>
    </location>
</feature>
<dbReference type="OrthoDB" id="7918484at2"/>
<organism evidence="3 4">
    <name type="scientific">[Clostridium] citroniae WAL-19142</name>
    <dbReference type="NCBI Taxonomy" id="742734"/>
    <lineage>
        <taxon>Bacteria</taxon>
        <taxon>Bacillati</taxon>
        <taxon>Bacillota</taxon>
        <taxon>Clostridia</taxon>
        <taxon>Lachnospirales</taxon>
        <taxon>Lachnospiraceae</taxon>
        <taxon>Enterocloster</taxon>
    </lineage>
</organism>
<dbReference type="InterPro" id="IPR050490">
    <property type="entry name" value="Bact_solute-bd_prot1"/>
</dbReference>
<dbReference type="PANTHER" id="PTHR43649:SF11">
    <property type="entry name" value="ABC TRANSPORTER SUBSTRATE-BINDING PROTEIN YESO-RELATED"/>
    <property type="match status" value="1"/>
</dbReference>
<evidence type="ECO:0000256" key="2">
    <source>
        <dbReference type="SAM" id="SignalP"/>
    </source>
</evidence>
<evidence type="ECO:0000256" key="1">
    <source>
        <dbReference type="SAM" id="MobiDB-lite"/>
    </source>
</evidence>
<evidence type="ECO:0000313" key="3">
    <source>
        <dbReference type="EMBL" id="KMW21833.1"/>
    </source>
</evidence>
<reference evidence="3 4" key="1">
    <citation type="submission" date="2011-04" db="EMBL/GenBank/DDBJ databases">
        <title>The Genome Sequence of Clostridium citroniae WAL-19142.</title>
        <authorList>
            <consortium name="The Broad Institute Genome Sequencing Platform"/>
            <person name="Earl A."/>
            <person name="Ward D."/>
            <person name="Feldgarden M."/>
            <person name="Gevers D."/>
            <person name="Warren Y.A."/>
            <person name="Tyrrell K.L."/>
            <person name="Citron D.M."/>
            <person name="Goldstein E.J."/>
            <person name="Daigneault M."/>
            <person name="Allen-Vercoe E."/>
            <person name="Young S.K."/>
            <person name="Zeng Q."/>
            <person name="Gargeya S."/>
            <person name="Fitzgerald M."/>
            <person name="Haas B."/>
            <person name="Abouelleil A."/>
            <person name="Alvarado L."/>
            <person name="Arachchi H.M."/>
            <person name="Berlin A."/>
            <person name="Brown A."/>
            <person name="Chapman S.B."/>
            <person name="Chen Z."/>
            <person name="Dunbar C."/>
            <person name="Freedman E."/>
            <person name="Gearin G."/>
            <person name="Gellesch M."/>
            <person name="Goldberg J."/>
            <person name="Griggs A."/>
            <person name="Gujja S."/>
            <person name="Heilman E.R."/>
            <person name="Heiman D."/>
            <person name="Howarth C."/>
            <person name="Larson L."/>
            <person name="Lui A."/>
            <person name="MacDonald P.J."/>
            <person name="Mehta T."/>
            <person name="Montmayeur A."/>
            <person name="Murphy C."/>
            <person name="Neiman D."/>
            <person name="Pearson M."/>
            <person name="Priest M."/>
            <person name="Roberts A."/>
            <person name="Saif S."/>
            <person name="Shea T."/>
            <person name="Shenoy N."/>
            <person name="Sisk P."/>
            <person name="Stolte C."/>
            <person name="Sykes S."/>
            <person name="White J."/>
            <person name="Yandava C."/>
            <person name="Wortman J."/>
            <person name="Nusbaum C."/>
            <person name="Birren B."/>
        </authorList>
    </citation>
    <scope>NUCLEOTIDE SEQUENCE [LARGE SCALE GENOMIC DNA]</scope>
    <source>
        <strain evidence="3 4">WAL-19142</strain>
    </source>
</reference>
<dbReference type="AlphaFoldDB" id="A0A0J9C9I9"/>
<evidence type="ECO:0008006" key="5">
    <source>
        <dbReference type="Google" id="ProtNLM"/>
    </source>
</evidence>
<feature type="region of interest" description="Disordered" evidence="1">
    <location>
        <begin position="32"/>
        <end position="63"/>
    </location>
</feature>